<dbReference type="InterPro" id="IPR041413">
    <property type="entry name" value="MLTR_LBD"/>
</dbReference>
<gene>
    <name evidence="2" type="ORF">CLV70_103297</name>
</gene>
<reference evidence="2 3" key="1">
    <citation type="submission" date="2018-03" db="EMBL/GenBank/DDBJ databases">
        <title>Genomic Encyclopedia of Archaeal and Bacterial Type Strains, Phase II (KMG-II): from individual species to whole genera.</title>
        <authorList>
            <person name="Goeker M."/>
        </authorList>
    </citation>
    <scope>NUCLEOTIDE SEQUENCE [LARGE SCALE GENOMIC DNA]</scope>
    <source>
        <strain evidence="2 3">DSM 45348</strain>
    </source>
</reference>
<dbReference type="Gene3D" id="3.30.450.180">
    <property type="match status" value="1"/>
</dbReference>
<evidence type="ECO:0000313" key="3">
    <source>
        <dbReference type="Proteomes" id="UP000239209"/>
    </source>
</evidence>
<dbReference type="AlphaFoldDB" id="A0A2T0SDA9"/>
<proteinExistence type="predicted"/>
<dbReference type="RefSeq" id="WP_106125889.1">
    <property type="nucleotide sequence ID" value="NZ_PVZG01000003.1"/>
</dbReference>
<dbReference type="EMBL" id="PVZG01000003">
    <property type="protein sequence ID" value="PRY31410.1"/>
    <property type="molecule type" value="Genomic_DNA"/>
</dbReference>
<organism evidence="2 3">
    <name type="scientific">Pseudosporangium ferrugineum</name>
    <dbReference type="NCBI Taxonomy" id="439699"/>
    <lineage>
        <taxon>Bacteria</taxon>
        <taxon>Bacillati</taxon>
        <taxon>Actinomycetota</taxon>
        <taxon>Actinomycetes</taxon>
        <taxon>Micromonosporales</taxon>
        <taxon>Micromonosporaceae</taxon>
        <taxon>Pseudosporangium</taxon>
    </lineage>
</organism>
<protein>
    <submittedName>
        <fullName evidence="2">Transcriptional regulator with XRE-family HTH domain</fullName>
    </submittedName>
</protein>
<dbReference type="GO" id="GO:0003677">
    <property type="term" value="F:DNA binding"/>
    <property type="evidence" value="ECO:0007669"/>
    <property type="project" value="InterPro"/>
</dbReference>
<feature type="domain" description="HTH cro/C1-type" evidence="1">
    <location>
        <begin position="34"/>
        <end position="81"/>
    </location>
</feature>
<dbReference type="Gene3D" id="1.10.260.40">
    <property type="entry name" value="lambda repressor-like DNA-binding domains"/>
    <property type="match status" value="1"/>
</dbReference>
<dbReference type="Pfam" id="PF13560">
    <property type="entry name" value="HTH_31"/>
    <property type="match status" value="1"/>
</dbReference>
<dbReference type="OrthoDB" id="4790304at2"/>
<dbReference type="InterPro" id="IPR001387">
    <property type="entry name" value="Cro/C1-type_HTH"/>
</dbReference>
<dbReference type="Pfam" id="PF17765">
    <property type="entry name" value="MLTR_LBD"/>
    <property type="match status" value="1"/>
</dbReference>
<dbReference type="CDD" id="cd00093">
    <property type="entry name" value="HTH_XRE"/>
    <property type="match status" value="1"/>
</dbReference>
<dbReference type="Proteomes" id="UP000239209">
    <property type="component" value="Unassembled WGS sequence"/>
</dbReference>
<evidence type="ECO:0000259" key="1">
    <source>
        <dbReference type="PROSITE" id="PS50943"/>
    </source>
</evidence>
<dbReference type="InterPro" id="IPR010982">
    <property type="entry name" value="Lambda_DNA-bd_dom_sf"/>
</dbReference>
<dbReference type="PANTHER" id="PTHR35010:SF2">
    <property type="entry name" value="BLL4672 PROTEIN"/>
    <property type="match status" value="1"/>
</dbReference>
<sequence>MTGNPLGEFLKARRASVRPDEAGLPAYGRRRVPGLRRDELARIAGVSPHYLMRLEQGRDRHPSPQILDALARALRLDPDARAHLHALARPPVRPPGRPIDVRALLDAWPGTPAYVRDGRFEIRAANKLATALSPMYSPGRNLVRDVFLDADVRRLFPGWPDIAAQTVAALRAAADPADPALERLVADLSGYSDFRRLWARHDVRPSRDELKRFDHPIVGPLELRRQSLAVSGTPGDVIIVYQAEPGSPSADALLRL</sequence>
<evidence type="ECO:0000313" key="2">
    <source>
        <dbReference type="EMBL" id="PRY31410.1"/>
    </source>
</evidence>
<accession>A0A2T0SDA9</accession>
<name>A0A2T0SDA9_9ACTN</name>
<dbReference type="PANTHER" id="PTHR35010">
    <property type="entry name" value="BLL4672 PROTEIN-RELATED"/>
    <property type="match status" value="1"/>
</dbReference>
<keyword evidence="3" id="KW-1185">Reference proteome</keyword>
<dbReference type="SMART" id="SM00530">
    <property type="entry name" value="HTH_XRE"/>
    <property type="match status" value="1"/>
</dbReference>
<comment type="caution">
    <text evidence="2">The sequence shown here is derived from an EMBL/GenBank/DDBJ whole genome shotgun (WGS) entry which is preliminary data.</text>
</comment>
<dbReference type="PROSITE" id="PS50943">
    <property type="entry name" value="HTH_CROC1"/>
    <property type="match status" value="1"/>
</dbReference>
<dbReference type="SUPFAM" id="SSF47413">
    <property type="entry name" value="lambda repressor-like DNA-binding domains"/>
    <property type="match status" value="1"/>
</dbReference>